<keyword evidence="3" id="KW-1185">Reference proteome</keyword>
<dbReference type="EMBL" id="PGOL01001870">
    <property type="protein sequence ID" value="PKI53217.1"/>
    <property type="molecule type" value="Genomic_DNA"/>
</dbReference>
<feature type="region of interest" description="Disordered" evidence="1">
    <location>
        <begin position="109"/>
        <end position="140"/>
    </location>
</feature>
<evidence type="ECO:0000256" key="1">
    <source>
        <dbReference type="SAM" id="MobiDB-lite"/>
    </source>
</evidence>
<protein>
    <submittedName>
        <fullName evidence="2">Uncharacterized protein</fullName>
    </submittedName>
</protein>
<feature type="compositionally biased region" description="Basic and acidic residues" evidence="1">
    <location>
        <begin position="109"/>
        <end position="125"/>
    </location>
</feature>
<name>A0A2I0JAE0_PUNGR</name>
<dbReference type="Proteomes" id="UP000233551">
    <property type="component" value="Unassembled WGS sequence"/>
</dbReference>
<proteinExistence type="predicted"/>
<accession>A0A2I0JAE0</accession>
<organism evidence="2 3">
    <name type="scientific">Punica granatum</name>
    <name type="common">Pomegranate</name>
    <dbReference type="NCBI Taxonomy" id="22663"/>
    <lineage>
        <taxon>Eukaryota</taxon>
        <taxon>Viridiplantae</taxon>
        <taxon>Streptophyta</taxon>
        <taxon>Embryophyta</taxon>
        <taxon>Tracheophyta</taxon>
        <taxon>Spermatophyta</taxon>
        <taxon>Magnoliopsida</taxon>
        <taxon>eudicotyledons</taxon>
        <taxon>Gunneridae</taxon>
        <taxon>Pentapetalae</taxon>
        <taxon>rosids</taxon>
        <taxon>malvids</taxon>
        <taxon>Myrtales</taxon>
        <taxon>Lythraceae</taxon>
        <taxon>Punica</taxon>
    </lineage>
</organism>
<comment type="caution">
    <text evidence="2">The sequence shown here is derived from an EMBL/GenBank/DDBJ whole genome shotgun (WGS) entry which is preliminary data.</text>
</comment>
<evidence type="ECO:0000313" key="3">
    <source>
        <dbReference type="Proteomes" id="UP000233551"/>
    </source>
</evidence>
<reference evidence="2 3" key="1">
    <citation type="submission" date="2017-11" db="EMBL/GenBank/DDBJ databases">
        <title>De-novo sequencing of pomegranate (Punica granatum L.) genome.</title>
        <authorList>
            <person name="Akparov Z."/>
            <person name="Amiraslanov A."/>
            <person name="Hajiyeva S."/>
            <person name="Abbasov M."/>
            <person name="Kaur K."/>
            <person name="Hamwieh A."/>
            <person name="Solovyev V."/>
            <person name="Salamov A."/>
            <person name="Braich B."/>
            <person name="Kosarev P."/>
            <person name="Mahmoud A."/>
            <person name="Hajiyev E."/>
            <person name="Babayeva S."/>
            <person name="Izzatullayeva V."/>
            <person name="Mammadov A."/>
            <person name="Mammadov A."/>
            <person name="Sharifova S."/>
            <person name="Ojaghi J."/>
            <person name="Eynullazada K."/>
            <person name="Bayramov B."/>
            <person name="Abdulazimova A."/>
            <person name="Shahmuradov I."/>
        </authorList>
    </citation>
    <scope>NUCLEOTIDE SEQUENCE [LARGE SCALE GENOMIC DNA]</scope>
    <source>
        <strain evidence="3">cv. AG2017</strain>
        <tissue evidence="2">Leaf</tissue>
    </source>
</reference>
<sequence>MHTPWNAWPHCGSTRISRPSGEVCDADGAVVGEPRVELRHQEAAWDLILEPLVASEGGAAEEEEEKRRALATIPMANMSLQRREAALKELVSKWMGLLKYSAAVLSSDRRDEPYEERERERERAANRGHRGHGNPNRERGCRRPQLWGVARIEAPPPRIGRTLKLGVLLIPIGGATSSAITPPIGVGGILFPIWVADALCGLDSVQINEKFNSMLKL</sequence>
<gene>
    <name evidence="2" type="ORF">CRG98_026349</name>
</gene>
<dbReference type="AlphaFoldDB" id="A0A2I0JAE0"/>
<evidence type="ECO:0000313" key="2">
    <source>
        <dbReference type="EMBL" id="PKI53217.1"/>
    </source>
</evidence>